<protein>
    <submittedName>
        <fullName evidence="1">Uncharacterized protein</fullName>
    </submittedName>
</protein>
<name>A0A9Q1ISD1_SYNKA</name>
<dbReference type="EMBL" id="JAINUF010000009">
    <property type="protein sequence ID" value="KAJ8350783.1"/>
    <property type="molecule type" value="Genomic_DNA"/>
</dbReference>
<organism evidence="1 2">
    <name type="scientific">Synaphobranchus kaupii</name>
    <name type="common">Kaup's arrowtooth eel</name>
    <dbReference type="NCBI Taxonomy" id="118154"/>
    <lineage>
        <taxon>Eukaryota</taxon>
        <taxon>Metazoa</taxon>
        <taxon>Chordata</taxon>
        <taxon>Craniata</taxon>
        <taxon>Vertebrata</taxon>
        <taxon>Euteleostomi</taxon>
        <taxon>Actinopterygii</taxon>
        <taxon>Neopterygii</taxon>
        <taxon>Teleostei</taxon>
        <taxon>Anguilliformes</taxon>
        <taxon>Synaphobranchidae</taxon>
        <taxon>Synaphobranchus</taxon>
    </lineage>
</organism>
<keyword evidence="2" id="KW-1185">Reference proteome</keyword>
<comment type="caution">
    <text evidence="1">The sequence shown here is derived from an EMBL/GenBank/DDBJ whole genome shotgun (WGS) entry which is preliminary data.</text>
</comment>
<evidence type="ECO:0000313" key="1">
    <source>
        <dbReference type="EMBL" id="KAJ8350783.1"/>
    </source>
</evidence>
<reference evidence="1" key="1">
    <citation type="journal article" date="2023" name="Science">
        <title>Genome structures resolve the early diversification of teleost fishes.</title>
        <authorList>
            <person name="Parey E."/>
            <person name="Louis A."/>
            <person name="Montfort J."/>
            <person name="Bouchez O."/>
            <person name="Roques C."/>
            <person name="Iampietro C."/>
            <person name="Lluch J."/>
            <person name="Castinel A."/>
            <person name="Donnadieu C."/>
            <person name="Desvignes T."/>
            <person name="Floi Bucao C."/>
            <person name="Jouanno E."/>
            <person name="Wen M."/>
            <person name="Mejri S."/>
            <person name="Dirks R."/>
            <person name="Jansen H."/>
            <person name="Henkel C."/>
            <person name="Chen W.J."/>
            <person name="Zahm M."/>
            <person name="Cabau C."/>
            <person name="Klopp C."/>
            <person name="Thompson A.W."/>
            <person name="Robinson-Rechavi M."/>
            <person name="Braasch I."/>
            <person name="Lecointre G."/>
            <person name="Bobe J."/>
            <person name="Postlethwait J.H."/>
            <person name="Berthelot C."/>
            <person name="Roest Crollius H."/>
            <person name="Guiguen Y."/>
        </authorList>
    </citation>
    <scope>NUCLEOTIDE SEQUENCE</scope>
    <source>
        <strain evidence="1">WJC10195</strain>
    </source>
</reference>
<dbReference type="AlphaFoldDB" id="A0A9Q1ISD1"/>
<accession>A0A9Q1ISD1</accession>
<proteinExistence type="predicted"/>
<evidence type="ECO:0000313" key="2">
    <source>
        <dbReference type="Proteomes" id="UP001152622"/>
    </source>
</evidence>
<dbReference type="Proteomes" id="UP001152622">
    <property type="component" value="Chromosome 9"/>
</dbReference>
<sequence>MEVGGGVCSLTGSTDDTKLQDAPQALQVAEATAEMFRGVVMEGLLSQGSPAGKYALRGGAEGAYQVGRVRPGARSRGRSRPRGTRRLHPLVKWLRLETQTHASAIELLEGSAAGASDHGQRSAFLELRRAFKINQTLALTL</sequence>
<gene>
    <name evidence="1" type="ORF">SKAU_G00259130</name>
</gene>